<evidence type="ECO:0000313" key="6">
    <source>
        <dbReference type="Proteomes" id="UP000507222"/>
    </source>
</evidence>
<gene>
    <name evidence="5" type="ORF">CURHAP_LOCUS41099</name>
</gene>
<protein>
    <recommendedName>
        <fullName evidence="4">Lipoxygenase domain-containing protein</fullName>
    </recommendedName>
</protein>
<dbReference type="Pfam" id="PF00305">
    <property type="entry name" value="Lipoxygenase"/>
    <property type="match status" value="1"/>
</dbReference>
<dbReference type="AlphaFoldDB" id="A0A6J5VBV0"/>
<dbReference type="EMBL" id="CAEKDK010000006">
    <property type="protein sequence ID" value="CAB4285324.1"/>
    <property type="molecule type" value="Genomic_DNA"/>
</dbReference>
<dbReference type="Proteomes" id="UP000507222">
    <property type="component" value="Unassembled WGS sequence"/>
</dbReference>
<keyword evidence="1" id="KW-0479">Metal-binding</keyword>
<evidence type="ECO:0000256" key="3">
    <source>
        <dbReference type="ARBA" id="ARBA00023002"/>
    </source>
</evidence>
<sequence length="124" mass="13784">MPEKGTPEYKELESSPDTVFLKTITAQLQTVLGIALIEILSRHSTDEVYLGQRDTPEWTVDTEPLKAFDKFGSKLAEIEDRITSMNNDEKLKNRVGPVKMPYTLLFPTSEGGLTGRGIPNSVSI</sequence>
<feature type="domain" description="Lipoxygenase" evidence="4">
    <location>
        <begin position="1"/>
        <end position="124"/>
    </location>
</feature>
<dbReference type="SUPFAM" id="SSF48484">
    <property type="entry name" value="Lipoxigenase"/>
    <property type="match status" value="1"/>
</dbReference>
<evidence type="ECO:0000256" key="2">
    <source>
        <dbReference type="ARBA" id="ARBA00022964"/>
    </source>
</evidence>
<dbReference type="PROSITE" id="PS51393">
    <property type="entry name" value="LIPOXYGENASE_3"/>
    <property type="match status" value="1"/>
</dbReference>
<name>A0A6J5VBV0_PRUAR</name>
<proteinExistence type="predicted"/>
<organism evidence="5 6">
    <name type="scientific">Prunus armeniaca</name>
    <name type="common">Apricot</name>
    <name type="synonym">Armeniaca vulgaris</name>
    <dbReference type="NCBI Taxonomy" id="36596"/>
    <lineage>
        <taxon>Eukaryota</taxon>
        <taxon>Viridiplantae</taxon>
        <taxon>Streptophyta</taxon>
        <taxon>Embryophyta</taxon>
        <taxon>Tracheophyta</taxon>
        <taxon>Spermatophyta</taxon>
        <taxon>Magnoliopsida</taxon>
        <taxon>eudicotyledons</taxon>
        <taxon>Gunneridae</taxon>
        <taxon>Pentapetalae</taxon>
        <taxon>rosids</taxon>
        <taxon>fabids</taxon>
        <taxon>Rosales</taxon>
        <taxon>Rosaceae</taxon>
        <taxon>Amygdaloideae</taxon>
        <taxon>Amygdaleae</taxon>
        <taxon>Prunus</taxon>
    </lineage>
</organism>
<dbReference type="GO" id="GO:0034440">
    <property type="term" value="P:lipid oxidation"/>
    <property type="evidence" value="ECO:0007669"/>
    <property type="project" value="InterPro"/>
</dbReference>
<dbReference type="InterPro" id="IPR000907">
    <property type="entry name" value="LipOase"/>
</dbReference>
<dbReference type="InterPro" id="IPR036226">
    <property type="entry name" value="LipOase_C_sf"/>
</dbReference>
<dbReference type="Gene3D" id="1.20.245.10">
    <property type="entry name" value="Lipoxygenase-1, Domain 5"/>
    <property type="match status" value="1"/>
</dbReference>
<dbReference type="PANTHER" id="PTHR11771">
    <property type="entry name" value="LIPOXYGENASE"/>
    <property type="match status" value="1"/>
</dbReference>
<dbReference type="InterPro" id="IPR013819">
    <property type="entry name" value="LipOase_C"/>
</dbReference>
<evidence type="ECO:0000313" key="5">
    <source>
        <dbReference type="EMBL" id="CAB4285324.1"/>
    </source>
</evidence>
<dbReference type="GO" id="GO:0046872">
    <property type="term" value="F:metal ion binding"/>
    <property type="evidence" value="ECO:0007669"/>
    <property type="project" value="UniProtKB-KW"/>
</dbReference>
<accession>A0A6J5VBV0</accession>
<keyword evidence="2" id="KW-0223">Dioxygenase</keyword>
<evidence type="ECO:0000259" key="4">
    <source>
        <dbReference type="PROSITE" id="PS51393"/>
    </source>
</evidence>
<keyword evidence="3" id="KW-0560">Oxidoreductase</keyword>
<dbReference type="GO" id="GO:0016702">
    <property type="term" value="F:oxidoreductase activity, acting on single donors with incorporation of molecular oxygen, incorporation of two atoms of oxygen"/>
    <property type="evidence" value="ECO:0007669"/>
    <property type="project" value="InterPro"/>
</dbReference>
<evidence type="ECO:0000256" key="1">
    <source>
        <dbReference type="ARBA" id="ARBA00022723"/>
    </source>
</evidence>
<reference evidence="5 6" key="1">
    <citation type="submission" date="2020-05" db="EMBL/GenBank/DDBJ databases">
        <authorList>
            <person name="Campoy J."/>
            <person name="Schneeberger K."/>
            <person name="Spophaly S."/>
        </authorList>
    </citation>
    <scope>NUCLEOTIDE SEQUENCE [LARGE SCALE GENOMIC DNA]</scope>
    <source>
        <strain evidence="5">PruArmRojPasFocal</strain>
    </source>
</reference>